<dbReference type="Proteomes" id="UP000664303">
    <property type="component" value="Unassembled WGS sequence"/>
</dbReference>
<keyword evidence="3" id="KW-1185">Reference proteome</keyword>
<dbReference type="GO" id="GO:0043093">
    <property type="term" value="P:FtsZ-dependent cytokinesis"/>
    <property type="evidence" value="ECO:0007669"/>
    <property type="project" value="InterPro"/>
</dbReference>
<dbReference type="AlphaFoldDB" id="A0A939IMI1"/>
<gene>
    <name evidence="2" type="ORF">JYP50_10670</name>
</gene>
<reference evidence="2" key="1">
    <citation type="submission" date="2021-02" db="EMBL/GenBank/DDBJ databases">
        <title>PHA producing bacteria isolated from coastal sediment in Guangdong, Shenzhen.</title>
        <authorList>
            <person name="Zheng W."/>
            <person name="Yu S."/>
            <person name="Huang Y."/>
        </authorList>
    </citation>
    <scope>NUCLEOTIDE SEQUENCE</scope>
    <source>
        <strain evidence="2">TN14-10</strain>
    </source>
</reference>
<comment type="caution">
    <text evidence="2">The sequence shown here is derived from an EMBL/GenBank/DDBJ whole genome shotgun (WGS) entry which is preliminary data.</text>
</comment>
<feature type="coiled-coil region" evidence="1">
    <location>
        <begin position="6"/>
        <end position="54"/>
    </location>
</feature>
<dbReference type="InterPro" id="IPR012662">
    <property type="entry name" value="CHP02449"/>
</dbReference>
<proteinExistence type="predicted"/>
<dbReference type="GO" id="GO:0005737">
    <property type="term" value="C:cytoplasm"/>
    <property type="evidence" value="ECO:0007669"/>
    <property type="project" value="InterPro"/>
</dbReference>
<accession>A0A939IMI1</accession>
<evidence type="ECO:0000313" key="3">
    <source>
        <dbReference type="Proteomes" id="UP000664303"/>
    </source>
</evidence>
<organism evidence="2 3">
    <name type="scientific">Parahaliea mediterranea</name>
    <dbReference type="NCBI Taxonomy" id="651086"/>
    <lineage>
        <taxon>Bacteria</taxon>
        <taxon>Pseudomonadati</taxon>
        <taxon>Pseudomonadota</taxon>
        <taxon>Gammaproteobacteria</taxon>
        <taxon>Cellvibrionales</taxon>
        <taxon>Halieaceae</taxon>
        <taxon>Parahaliea</taxon>
    </lineage>
</organism>
<sequence length="66" mass="7689">MADNPLKALESKIDQLITLCQELNHENQTLKADAARWQRERQDLIDKNELARGKVEAMLNRLRAME</sequence>
<dbReference type="Gene3D" id="1.20.5.340">
    <property type="match status" value="1"/>
</dbReference>
<evidence type="ECO:0000313" key="2">
    <source>
        <dbReference type="EMBL" id="MBN7797058.1"/>
    </source>
</evidence>
<dbReference type="GO" id="GO:0000917">
    <property type="term" value="P:division septum assembly"/>
    <property type="evidence" value="ECO:0007669"/>
    <property type="project" value="UniProtKB-KW"/>
</dbReference>
<dbReference type="NCBIfam" id="TIGR02449">
    <property type="entry name" value="TIGR02449 family protein"/>
    <property type="match status" value="1"/>
</dbReference>
<dbReference type="RefSeq" id="WP_206560506.1">
    <property type="nucleotide sequence ID" value="NZ_JAFKCZ010000007.1"/>
</dbReference>
<evidence type="ECO:0000256" key="1">
    <source>
        <dbReference type="SAM" id="Coils"/>
    </source>
</evidence>
<dbReference type="EMBL" id="JAFKCZ010000007">
    <property type="protein sequence ID" value="MBN7797058.1"/>
    <property type="molecule type" value="Genomic_DNA"/>
</dbReference>
<keyword evidence="1" id="KW-0175">Coiled coil</keyword>
<protein>
    <submittedName>
        <fullName evidence="2">TIGR02449 family protein</fullName>
    </submittedName>
</protein>
<name>A0A939IMI1_9GAMM</name>